<feature type="region of interest" description="Disordered" evidence="5">
    <location>
        <begin position="287"/>
        <end position="306"/>
    </location>
</feature>
<comment type="similarity">
    <text evidence="1">Belongs to the methyltransferase superfamily.</text>
</comment>
<organism evidence="7 8">
    <name type="scientific">Coccomyxa viridis</name>
    <dbReference type="NCBI Taxonomy" id="1274662"/>
    <lineage>
        <taxon>Eukaryota</taxon>
        <taxon>Viridiplantae</taxon>
        <taxon>Chlorophyta</taxon>
        <taxon>core chlorophytes</taxon>
        <taxon>Trebouxiophyceae</taxon>
        <taxon>Trebouxiophyceae incertae sedis</taxon>
        <taxon>Coccomyxaceae</taxon>
        <taxon>Coccomyxa</taxon>
    </lineage>
</organism>
<dbReference type="InterPro" id="IPR041698">
    <property type="entry name" value="Methyltransf_25"/>
</dbReference>
<accession>A0ABP1FNR7</accession>
<sequence length="779" mass="84913">MPKDDFAGLLPENFEEFRSLDFWEGFFKARGSKAFEWYGEWKQLRPLVLPILKGHSDILVLGCGNSDLSADMYDDGCTGITNIDFSKGVIKEMMLKNLRKRPRMKWQVMDMTETKFPDGSFTAAVDKGGLDALMGEDTEGSDAAGAKFLAEVVRLLKPRKGSVYVCVSLAQAHVLKKLLAAFSGPWHVKLQRLPPTPDMAGAALQPILVKVQRADLAHADELAPVELCFSEDLSAPNAEQLQDICQVVREDSQMRQQARVQDEADPFARLHPGRRLFLPSLSPEGADCTNGEAHSNGDASSTGRVNPLDVPLGGGRSRYSAVVLDSEGIAADGALRDCCVFVVPQGRESEWLFAHPEGQWAVARDCLSKRVILIVLNRGHEFTASKSVQAELSPLVKHLAPLHVREVEKAVPILTTDEGIGERHIREDVISPISGRIVVEDTRVPHPEGGPDDLHWVRRMVFLSTRGLTQSEAYLAHRPPEASDAQAKSGSAKKARRKAAKGKDMDMVPHYSVLACEYHVSIVAGLSLIGDALVKQRRAGKGQGEVLVIGLGGGSLPIYLHEVFSFNVECVDLDETVIRLARTHFGFQESSETPKLQARVGDGLEAAAERASQQEAGLDVLIVDASGGDPSQAMSCPPAVFLERQFLQDAHRSLAQEGLLVMNCVCRSQAIFDSAVAALQGVFKDVYQLDAEGDVNRVIFASKQHLECAPPLDGTASTAVRACSSLAALRKVADVHATPSSIPVDDPLVTQLTRLRLLANPPYMWTIMDAPIYFKAGRF</sequence>
<dbReference type="PANTHER" id="PTHR12176">
    <property type="entry name" value="SAM-DEPENDENT METHYLTRANSFERASE SUPERFAMILY PROTEIN"/>
    <property type="match status" value="1"/>
</dbReference>
<dbReference type="Pfam" id="PF01564">
    <property type="entry name" value="Spermine_synth"/>
    <property type="match status" value="1"/>
</dbReference>
<dbReference type="Proteomes" id="UP001497392">
    <property type="component" value="Unassembled WGS sequence"/>
</dbReference>
<keyword evidence="4" id="KW-0511">Multifunctional enzyme</keyword>
<dbReference type="PANTHER" id="PTHR12176:SF78">
    <property type="entry name" value="EEF1A LYSINE AND N-TERMINAL METHYLTRANSFERASE"/>
    <property type="match status" value="1"/>
</dbReference>
<evidence type="ECO:0000313" key="7">
    <source>
        <dbReference type="EMBL" id="CAL5220566.1"/>
    </source>
</evidence>
<evidence type="ECO:0000256" key="4">
    <source>
        <dbReference type="ARBA" id="ARBA00023268"/>
    </source>
</evidence>
<reference evidence="7 8" key="1">
    <citation type="submission" date="2024-06" db="EMBL/GenBank/DDBJ databases">
        <authorList>
            <person name="Kraege A."/>
            <person name="Thomma B."/>
        </authorList>
    </citation>
    <scope>NUCLEOTIDE SEQUENCE [LARGE SCALE GENOMIC DNA]</scope>
</reference>
<feature type="compositionally biased region" description="Basic residues" evidence="5">
    <location>
        <begin position="491"/>
        <end position="500"/>
    </location>
</feature>
<keyword evidence="3" id="KW-0808">Transferase</keyword>
<evidence type="ECO:0000256" key="2">
    <source>
        <dbReference type="ARBA" id="ARBA00022603"/>
    </source>
</evidence>
<dbReference type="CDD" id="cd02440">
    <property type="entry name" value="AdoMet_MTases"/>
    <property type="match status" value="1"/>
</dbReference>
<feature type="region of interest" description="Disordered" evidence="5">
    <location>
        <begin position="477"/>
        <end position="501"/>
    </location>
</feature>
<dbReference type="Pfam" id="PF13649">
    <property type="entry name" value="Methyltransf_25"/>
    <property type="match status" value="1"/>
</dbReference>
<keyword evidence="8" id="KW-1185">Reference proteome</keyword>
<proteinExistence type="inferred from homology"/>
<feature type="domain" description="Methyltransferase" evidence="6">
    <location>
        <begin position="58"/>
        <end position="158"/>
    </location>
</feature>
<keyword evidence="2" id="KW-0489">Methyltransferase</keyword>
<dbReference type="InterPro" id="IPR051419">
    <property type="entry name" value="Lys/N-term_MeTrsfase_sf"/>
</dbReference>
<gene>
    <name evidence="7" type="primary">g2604</name>
    <name evidence="7" type="ORF">VP750_LOCUS2225</name>
</gene>
<dbReference type="EMBL" id="CAXHTA020000004">
    <property type="protein sequence ID" value="CAL5220566.1"/>
    <property type="molecule type" value="Genomic_DNA"/>
</dbReference>
<comment type="caution">
    <text evidence="7">The sequence shown here is derived from an EMBL/GenBank/DDBJ whole genome shotgun (WGS) entry which is preliminary data.</text>
</comment>
<evidence type="ECO:0000256" key="3">
    <source>
        <dbReference type="ARBA" id="ARBA00022679"/>
    </source>
</evidence>
<evidence type="ECO:0000256" key="5">
    <source>
        <dbReference type="SAM" id="MobiDB-lite"/>
    </source>
</evidence>
<dbReference type="InterPro" id="IPR029063">
    <property type="entry name" value="SAM-dependent_MTases_sf"/>
</dbReference>
<dbReference type="SUPFAM" id="SSF53335">
    <property type="entry name" value="S-adenosyl-L-methionine-dependent methyltransferases"/>
    <property type="match status" value="2"/>
</dbReference>
<evidence type="ECO:0000256" key="1">
    <source>
        <dbReference type="ARBA" id="ARBA00008361"/>
    </source>
</evidence>
<protein>
    <submittedName>
        <fullName evidence="7">G2604 protein</fullName>
    </submittedName>
</protein>
<evidence type="ECO:0000259" key="6">
    <source>
        <dbReference type="Pfam" id="PF13649"/>
    </source>
</evidence>
<dbReference type="Gene3D" id="3.40.50.150">
    <property type="entry name" value="Vaccinia Virus protein VP39"/>
    <property type="match status" value="2"/>
</dbReference>
<evidence type="ECO:0000313" key="8">
    <source>
        <dbReference type="Proteomes" id="UP001497392"/>
    </source>
</evidence>
<name>A0ABP1FNR7_9CHLO</name>